<keyword evidence="5 11" id="KW-0812">Transmembrane</keyword>
<evidence type="ECO:0000256" key="10">
    <source>
        <dbReference type="SAM" id="MobiDB-lite"/>
    </source>
</evidence>
<feature type="transmembrane region" description="Helical" evidence="11">
    <location>
        <begin position="905"/>
        <end position="925"/>
    </location>
</feature>
<dbReference type="Pfam" id="PF12621">
    <property type="entry name" value="PHM7_ext"/>
    <property type="match status" value="1"/>
</dbReference>
<feature type="domain" description="CSC1/OSCA1-like cytosolic" evidence="19">
    <location>
        <begin position="992"/>
        <end position="1213"/>
    </location>
</feature>
<evidence type="ECO:0000313" key="20">
    <source>
        <dbReference type="EMBL" id="CUA68999.1"/>
    </source>
</evidence>
<dbReference type="GO" id="GO:0005576">
    <property type="term" value="C:extracellular region"/>
    <property type="evidence" value="ECO:0007669"/>
    <property type="project" value="InterPro"/>
</dbReference>
<evidence type="ECO:0000259" key="18">
    <source>
        <dbReference type="Pfam" id="PF13967"/>
    </source>
</evidence>
<comment type="similarity">
    <text evidence="3">Belongs to the CSC1 (TC 1.A.17) family.</text>
</comment>
<feature type="compositionally biased region" description="Polar residues" evidence="10">
    <location>
        <begin position="1580"/>
        <end position="1603"/>
    </location>
</feature>
<evidence type="ECO:0000259" key="17">
    <source>
        <dbReference type="Pfam" id="PF12621"/>
    </source>
</evidence>
<feature type="transmembrane region" description="Helical" evidence="11">
    <location>
        <begin position="945"/>
        <end position="963"/>
    </location>
</feature>
<dbReference type="InterPro" id="IPR003864">
    <property type="entry name" value="CSC1/OSCA1-like_7TM"/>
</dbReference>
<keyword evidence="6 12" id="KW-0732">Signal</keyword>
<evidence type="ECO:0000256" key="6">
    <source>
        <dbReference type="ARBA" id="ARBA00022729"/>
    </source>
</evidence>
<feature type="domain" description="Polysaccharide lyase family 8 central" evidence="13">
    <location>
        <begin position="392"/>
        <end position="631"/>
    </location>
</feature>
<feature type="domain" description="10TM putative phosphate transporter extracellular tail" evidence="17">
    <location>
        <begin position="1634"/>
        <end position="1704"/>
    </location>
</feature>
<evidence type="ECO:0000259" key="16">
    <source>
        <dbReference type="Pfam" id="PF08124"/>
    </source>
</evidence>
<sequence length="1713" mass="188679">MCSLTSAIRVTGSLLALLSLATTTRADDIDTLYNRQVDYIIRTTSASAAEVSRYIANIQSDGAWPEVNYSAGCDAQRSSWPAGEHWTRILKMAAAYKGKVAEYKDKPELLSALRLAMGYWFENDYSTIGDGSCMDREFLPNNNCPCGTPGLWGPNWFSNVIQVPTRSGKACTLLRSELSESELANCTLIASRAYAPFYRNPQPGYISGANIIDMAVIGISAGLLENNRAGNASRIADAYGRVHAEVTIQPDDRVDGIKPDGSFQQHSGIIYNGNYGKDFSNSLIELELQALGTQFRASKPVQDIFGFHLEGSRWMTFTNVLRKVVHWDFSVIGRFIAYPIADATRASAGLQMALDEVRDLGNGWNQKHLIQFGNSLTGANDNTANSGQLTGNRMFWNSDYMVHRTDQTVTTVKMLSTRTTTGECTNAENPYGFHLSDGVVYTYSTGAEYEDMFAALDYNILPGITTDYGATPLNCGSARRDGIDAYAGGVQAGDVGIAAMRYVNPFSGNLGFYKAWFFFPQNVQHVLVSNVEQSNSDSSSPVFSVLDQRLRAGEVYVNGSPSQSGNYTEAKSLWHDGTGYAFSTGPPHGVQVSVSLESRTGDWRKIGTSKVPPSSKDLFAAWIPHKKASPGGSNTGQGKYNPIEYSVFPATSSVSDFHTKATQLAPRTVANTETASAAIDSAAMILGVAFWKAEGGLVVVKDMGIKVEVDRAVVLMLKFSDESRTRGTISVADPTHGAGRVNVKITWKQSKGRGHRRMEGCIGYHCSPLRPSVAVGNGQALVSLDLPEGGMAGSTVSSAFERAGESDLQQQASSASTSSFVTALVLNAAIFGAEIVAFTVLRRSFPAIYEPRSRFLPESKRQRPLGDGLLSWPITIFKANHEDIRMHNGMDAYFFVRFLRMMVRIFLPFWLVSWVVLLPVDAAGVNNKDGLDQFTFGNIPGNSQTRYAAHLILAWFGTFWVLFNIKKEMRNFVEQRQRHLVDPIHSASAQANTILITGVPRKFLDEEALAQLFQHVPGGVKKVWLNRDLKDLPDIYDRRTAASNKLESAEFNLVATAQKLHRKHTLALAKAAKKGQDITTVKPPVPDADLESAAVADRYVPRSERPTHRLPPFKWLPFGLPFMGEKVDTIEWARKEVVESDQLLTEGRRKLAEDRANVGVDMDENYPPLNSAFILFNQQIGAHIAAQILVHNQPYRMAEKYTEVAPADVIWGNLGINPYEARIRKAISYAATAALIIFWAIPVSFVGIVSNVAQLCVRFSWMRWLCNLPDVVVGIISGILPPVALAILMMLLPIVLRLLARFEGIPRFTGLELSLMTRYFIFQVVHSFLIVTLSSGIIAALPQLASNPTSIPTILAQKLPEASTFFLTYAILQGLAGSAGGLLQIVPLVLYYVKLYILGSTPRSIYNIKYSLRNVAWGTLFPSMTLITVIGLAYSIISPIINGLVFVAFFLFYQVWKYLFLWQFGQPEAGDTGGLFFPKAMQHIFVGLYIEQICLCALFFLSRDAQQRASAIPQGALMIVLIVITAGYHFVINDSYNALLHPLPLTLAHKSHGMPKEHHPSQDEDAVRDEDDLRERDFGRQTSSDSATRPLTKEGQQPLTAEQQAKLDKLERERAEHEMHARTAPPKAETYGKNVAEEGKHNDGPEDFTHPAAIEPQRMVWLPKDPLGVAEAEEKDLKQQGIEVSTENAVMDEKGHVELTGPPPGGEDDALFG</sequence>
<dbReference type="InterPro" id="IPR004103">
    <property type="entry name" value="Lyase_8_C"/>
</dbReference>
<evidence type="ECO:0000256" key="1">
    <source>
        <dbReference type="ARBA" id="ARBA00004141"/>
    </source>
</evidence>
<feature type="chain" id="PRO_5005502480" evidence="12">
    <location>
        <begin position="27"/>
        <end position="1713"/>
    </location>
</feature>
<dbReference type="Pfam" id="PF02714">
    <property type="entry name" value="RSN1_7TM"/>
    <property type="match status" value="1"/>
</dbReference>
<evidence type="ECO:0000313" key="21">
    <source>
        <dbReference type="Proteomes" id="UP000044841"/>
    </source>
</evidence>
<keyword evidence="9" id="KW-0456">Lyase</keyword>
<dbReference type="Gene3D" id="2.60.220.10">
    <property type="entry name" value="Polysaccharide lyase family 8-like, C-terminal"/>
    <property type="match status" value="1"/>
</dbReference>
<evidence type="ECO:0000256" key="5">
    <source>
        <dbReference type="ARBA" id="ARBA00022692"/>
    </source>
</evidence>
<feature type="transmembrane region" description="Helical" evidence="11">
    <location>
        <begin position="1440"/>
        <end position="1459"/>
    </location>
</feature>
<comment type="similarity">
    <text evidence="2">Belongs to the polysaccharide lyase 8 family.</text>
</comment>
<feature type="transmembrane region" description="Helical" evidence="11">
    <location>
        <begin position="820"/>
        <end position="841"/>
    </location>
</feature>
<feature type="transmembrane region" description="Helical" evidence="11">
    <location>
        <begin position="1512"/>
        <end position="1531"/>
    </location>
</feature>
<feature type="transmembrane region" description="Helical" evidence="11">
    <location>
        <begin position="1320"/>
        <end position="1345"/>
    </location>
</feature>
<evidence type="ECO:0000256" key="9">
    <source>
        <dbReference type="ARBA" id="ARBA00023239"/>
    </source>
</evidence>
<feature type="region of interest" description="Disordered" evidence="10">
    <location>
        <begin position="1636"/>
        <end position="1659"/>
    </location>
</feature>
<gene>
    <name evidence="20" type="ORF">RSOLAG22IIIB_08251</name>
</gene>
<feature type="transmembrane region" description="Helical" evidence="11">
    <location>
        <begin position="1480"/>
        <end position="1500"/>
    </location>
</feature>
<feature type="domain" description="Polysaccharide lyase family 8 C-terminal" evidence="15">
    <location>
        <begin position="669"/>
        <end position="737"/>
    </location>
</feature>
<proteinExistence type="inferred from homology"/>
<dbReference type="EMBL" id="CYGV01000635">
    <property type="protein sequence ID" value="CUA68999.1"/>
    <property type="molecule type" value="Genomic_DNA"/>
</dbReference>
<feature type="transmembrane region" description="Helical" evidence="11">
    <location>
        <begin position="1365"/>
        <end position="1393"/>
    </location>
</feature>
<evidence type="ECO:0000256" key="3">
    <source>
        <dbReference type="ARBA" id="ARBA00007779"/>
    </source>
</evidence>
<keyword evidence="7 11" id="KW-1133">Transmembrane helix</keyword>
<dbReference type="Gene3D" id="1.50.10.100">
    <property type="entry name" value="Chondroitin AC/alginate lyase"/>
    <property type="match status" value="1"/>
</dbReference>
<feature type="signal peptide" evidence="12">
    <location>
        <begin position="1"/>
        <end position="26"/>
    </location>
</feature>
<evidence type="ECO:0000259" key="15">
    <source>
        <dbReference type="Pfam" id="PF02884"/>
    </source>
</evidence>
<dbReference type="Pfam" id="PF02278">
    <property type="entry name" value="Lyase_8"/>
    <property type="match status" value="1"/>
</dbReference>
<reference evidence="20 21" key="1">
    <citation type="submission" date="2015-07" db="EMBL/GenBank/DDBJ databases">
        <authorList>
            <person name="Noorani M."/>
        </authorList>
    </citation>
    <scope>NUCLEOTIDE SEQUENCE [LARGE SCALE GENOMIC DNA]</scope>
    <source>
        <strain evidence="20">BBA 69670</strain>
    </source>
</reference>
<dbReference type="Pfam" id="PF14703">
    <property type="entry name" value="PHM7_cyt"/>
    <property type="match status" value="1"/>
</dbReference>
<feature type="region of interest" description="Disordered" evidence="10">
    <location>
        <begin position="1551"/>
        <end position="1604"/>
    </location>
</feature>
<evidence type="ECO:0000256" key="8">
    <source>
        <dbReference type="ARBA" id="ARBA00023136"/>
    </source>
</evidence>
<dbReference type="Gene3D" id="2.70.98.10">
    <property type="match status" value="1"/>
</dbReference>
<organism evidence="20 21">
    <name type="scientific">Rhizoctonia solani</name>
    <dbReference type="NCBI Taxonomy" id="456999"/>
    <lineage>
        <taxon>Eukaryota</taxon>
        <taxon>Fungi</taxon>
        <taxon>Dikarya</taxon>
        <taxon>Basidiomycota</taxon>
        <taxon>Agaricomycotina</taxon>
        <taxon>Agaricomycetes</taxon>
        <taxon>Cantharellales</taxon>
        <taxon>Ceratobasidiaceae</taxon>
        <taxon>Rhizoctonia</taxon>
    </lineage>
</organism>
<feature type="transmembrane region" description="Helical" evidence="11">
    <location>
        <begin position="1272"/>
        <end position="1299"/>
    </location>
</feature>
<dbReference type="InterPro" id="IPR045122">
    <property type="entry name" value="Csc1-like"/>
</dbReference>
<dbReference type="GO" id="GO:0005975">
    <property type="term" value="P:carbohydrate metabolic process"/>
    <property type="evidence" value="ECO:0007669"/>
    <property type="project" value="InterPro"/>
</dbReference>
<dbReference type="Pfam" id="PF08124">
    <property type="entry name" value="Lyase_8_N"/>
    <property type="match status" value="1"/>
</dbReference>
<evidence type="ECO:0000256" key="12">
    <source>
        <dbReference type="SAM" id="SignalP"/>
    </source>
</evidence>
<feature type="compositionally biased region" description="Basic and acidic residues" evidence="10">
    <location>
        <begin position="1612"/>
        <end position="1621"/>
    </location>
</feature>
<dbReference type="GO" id="GO:0005227">
    <property type="term" value="F:calcium-activated cation channel activity"/>
    <property type="evidence" value="ECO:0007669"/>
    <property type="project" value="InterPro"/>
</dbReference>
<dbReference type="Pfam" id="PF02884">
    <property type="entry name" value="Lyase_8_C"/>
    <property type="match status" value="1"/>
</dbReference>
<dbReference type="InterPro" id="IPR027815">
    <property type="entry name" value="CSC1/OSCA1-like_cyt"/>
</dbReference>
<dbReference type="InterPro" id="IPR008929">
    <property type="entry name" value="Chondroitin_lyas"/>
</dbReference>
<evidence type="ECO:0000259" key="14">
    <source>
        <dbReference type="Pfam" id="PF02714"/>
    </source>
</evidence>
<dbReference type="SUPFAM" id="SSF49863">
    <property type="entry name" value="Hyaluronate lyase-like, C-terminal domain"/>
    <property type="match status" value="1"/>
</dbReference>
<dbReference type="SUPFAM" id="SSF48230">
    <property type="entry name" value="Chondroitin AC/alginate lyase"/>
    <property type="match status" value="1"/>
</dbReference>
<feature type="transmembrane region" description="Helical" evidence="11">
    <location>
        <begin position="1226"/>
        <end position="1252"/>
    </location>
</feature>
<protein>
    <submittedName>
        <fullName evidence="20">Uncharacterized protein</fullName>
    </submittedName>
</protein>
<dbReference type="Proteomes" id="UP000044841">
    <property type="component" value="Unassembled WGS sequence"/>
</dbReference>
<dbReference type="InterPro" id="IPR032880">
    <property type="entry name" value="CSC1/OSCA1-like_N"/>
</dbReference>
<feature type="compositionally biased region" description="Basic and acidic residues" evidence="10">
    <location>
        <begin position="1636"/>
        <end position="1649"/>
    </location>
</feature>
<dbReference type="SUPFAM" id="SSF74650">
    <property type="entry name" value="Galactose mutarotase-like"/>
    <property type="match status" value="1"/>
</dbReference>
<feature type="domain" description="CSC1/OSCA1-like 7TM region" evidence="14">
    <location>
        <begin position="1224"/>
        <end position="1499"/>
    </location>
</feature>
<evidence type="ECO:0000256" key="4">
    <source>
        <dbReference type="ARBA" id="ARBA00022448"/>
    </source>
</evidence>
<dbReference type="InterPro" id="IPR003159">
    <property type="entry name" value="Lyase_8_central_dom"/>
</dbReference>
<accession>A0A0K6FSN0</accession>
<keyword evidence="4" id="KW-0813">Transport</keyword>
<name>A0A0K6FSN0_9AGAM</name>
<keyword evidence="8 11" id="KW-0472">Membrane</keyword>
<dbReference type="PANTHER" id="PTHR13018">
    <property type="entry name" value="PROBABLE MEMBRANE PROTEIN DUF221-RELATED"/>
    <property type="match status" value="1"/>
</dbReference>
<dbReference type="InterPro" id="IPR011071">
    <property type="entry name" value="Lyase_8-like_C"/>
</dbReference>
<evidence type="ECO:0000259" key="19">
    <source>
        <dbReference type="Pfam" id="PF14703"/>
    </source>
</evidence>
<keyword evidence="21" id="KW-1185">Reference proteome</keyword>
<feature type="region of interest" description="Disordered" evidence="10">
    <location>
        <begin position="1687"/>
        <end position="1713"/>
    </location>
</feature>
<dbReference type="InterPro" id="IPR022257">
    <property type="entry name" value="PHM7_ext"/>
</dbReference>
<dbReference type="GO" id="GO:0016837">
    <property type="term" value="F:carbon-oxygen lyase activity, acting on polysaccharides"/>
    <property type="evidence" value="ECO:0007669"/>
    <property type="project" value="UniProtKB-ARBA"/>
</dbReference>
<dbReference type="InterPro" id="IPR012970">
    <property type="entry name" value="Lyase_8_alpha_N"/>
</dbReference>
<evidence type="ECO:0000256" key="2">
    <source>
        <dbReference type="ARBA" id="ARBA00006699"/>
    </source>
</evidence>
<evidence type="ECO:0000256" key="11">
    <source>
        <dbReference type="SAM" id="Phobius"/>
    </source>
</evidence>
<dbReference type="InterPro" id="IPR014718">
    <property type="entry name" value="GH-type_carb-bd"/>
</dbReference>
<feature type="region of interest" description="Disordered" evidence="10">
    <location>
        <begin position="1612"/>
        <end position="1631"/>
    </location>
</feature>
<evidence type="ECO:0000256" key="7">
    <source>
        <dbReference type="ARBA" id="ARBA00022989"/>
    </source>
</evidence>
<feature type="domain" description="CSC1/OSCA1-like N-terminal transmembrane" evidence="18">
    <location>
        <begin position="819"/>
        <end position="968"/>
    </location>
</feature>
<dbReference type="Pfam" id="PF13967">
    <property type="entry name" value="RSN1_TM"/>
    <property type="match status" value="1"/>
</dbReference>
<dbReference type="GO" id="GO:0005886">
    <property type="term" value="C:plasma membrane"/>
    <property type="evidence" value="ECO:0007669"/>
    <property type="project" value="TreeGrafter"/>
</dbReference>
<evidence type="ECO:0000259" key="13">
    <source>
        <dbReference type="Pfam" id="PF02278"/>
    </source>
</evidence>
<comment type="subcellular location">
    <subcellularLocation>
        <location evidence="1">Membrane</location>
        <topology evidence="1">Multi-pass membrane protein</topology>
    </subcellularLocation>
</comment>
<feature type="domain" description="Polysaccharide lyase 8 N-terminal alpha-helical" evidence="16">
    <location>
        <begin position="153"/>
        <end position="323"/>
    </location>
</feature>
<dbReference type="GO" id="GO:0030246">
    <property type="term" value="F:carbohydrate binding"/>
    <property type="evidence" value="ECO:0007669"/>
    <property type="project" value="InterPro"/>
</dbReference>
<dbReference type="InterPro" id="IPR011013">
    <property type="entry name" value="Gal_mutarotase_sf_dom"/>
</dbReference>
<dbReference type="PANTHER" id="PTHR13018:SF143">
    <property type="entry name" value="CSC1_OSCA1-LIKE 7TM REGION DOMAIN-CONTAINING PROTEIN"/>
    <property type="match status" value="1"/>
</dbReference>